<reference evidence="2 3" key="1">
    <citation type="journal article" date="2016" name="Nat. Commun.">
        <title>Thousands of microbial genomes shed light on interconnected biogeochemical processes in an aquifer system.</title>
        <authorList>
            <person name="Anantharaman K."/>
            <person name="Brown C.T."/>
            <person name="Hug L.A."/>
            <person name="Sharon I."/>
            <person name="Castelle C.J."/>
            <person name="Probst A.J."/>
            <person name="Thomas B.C."/>
            <person name="Singh A."/>
            <person name="Wilkins M.J."/>
            <person name="Karaoz U."/>
            <person name="Brodie E.L."/>
            <person name="Williams K.H."/>
            <person name="Hubbard S.S."/>
            <person name="Banfield J.F."/>
        </authorList>
    </citation>
    <scope>NUCLEOTIDE SEQUENCE [LARGE SCALE GENOMIC DNA]</scope>
</reference>
<protein>
    <recommendedName>
        <fullName evidence="4">Fimbrial assembly protein</fullName>
    </recommendedName>
</protein>
<accession>A0A1G2F190</accession>
<organism evidence="2 3">
    <name type="scientific">Candidatus Niyogibacteria bacterium RIFCSPLOWO2_01_FULL_45_48</name>
    <dbReference type="NCBI Taxonomy" id="1801724"/>
    <lineage>
        <taxon>Bacteria</taxon>
        <taxon>Candidatus Niyogiibacteriota</taxon>
    </lineage>
</organism>
<keyword evidence="1" id="KW-0472">Membrane</keyword>
<comment type="caution">
    <text evidence="2">The sequence shown here is derived from an EMBL/GenBank/DDBJ whole genome shotgun (WGS) entry which is preliminary data.</text>
</comment>
<evidence type="ECO:0000313" key="3">
    <source>
        <dbReference type="Proteomes" id="UP000177486"/>
    </source>
</evidence>
<evidence type="ECO:0000256" key="1">
    <source>
        <dbReference type="SAM" id="Phobius"/>
    </source>
</evidence>
<sequence length="184" mass="20563">MSINLLPEDYQIDLRAERLKRLIVVAGAAVFLIAVANTILLSPVWVLFVVQEREMSRQLESLEKSPAFLRLKNLEDEIGSLNYEINSFNDLEKKRIEIAPAISSILDSRPAGVRVSAVIFSAADPRRSQPPQLSVQGTAPHRDLLLDFASANKDNSFFSKIHSPISNLLKETNVEYSLVFDLAD</sequence>
<name>A0A1G2F190_9BACT</name>
<proteinExistence type="predicted"/>
<dbReference type="EMBL" id="MHMQ01000003">
    <property type="protein sequence ID" value="OGZ31348.1"/>
    <property type="molecule type" value="Genomic_DNA"/>
</dbReference>
<keyword evidence="1" id="KW-0812">Transmembrane</keyword>
<evidence type="ECO:0008006" key="4">
    <source>
        <dbReference type="Google" id="ProtNLM"/>
    </source>
</evidence>
<dbReference type="AlphaFoldDB" id="A0A1G2F190"/>
<feature type="transmembrane region" description="Helical" evidence="1">
    <location>
        <begin position="22"/>
        <end position="50"/>
    </location>
</feature>
<keyword evidence="1" id="KW-1133">Transmembrane helix</keyword>
<evidence type="ECO:0000313" key="2">
    <source>
        <dbReference type="EMBL" id="OGZ31348.1"/>
    </source>
</evidence>
<dbReference type="Proteomes" id="UP000177486">
    <property type="component" value="Unassembled WGS sequence"/>
</dbReference>
<gene>
    <name evidence="2" type="ORF">A2931_03190</name>
</gene>